<comment type="similarity">
    <text evidence="2">Belongs to the arthropod CHH/MIH/GIH/VIH hormone family.</text>
</comment>
<dbReference type="SUPFAM" id="SSF81778">
    <property type="entry name" value="Crustacean CHH/MIH/GIH neurohormone"/>
    <property type="match status" value="1"/>
</dbReference>
<dbReference type="OrthoDB" id="10388065at2759"/>
<protein>
    <recommendedName>
        <fullName evidence="7">Spider venom protein</fullName>
    </recommendedName>
</protein>
<evidence type="ECO:0000256" key="1">
    <source>
        <dbReference type="ARBA" id="ARBA00003845"/>
    </source>
</evidence>
<keyword evidence="6" id="KW-1185">Reference proteome</keyword>
<dbReference type="EMBL" id="BMAW01083392">
    <property type="protein sequence ID" value="GFU33827.1"/>
    <property type="molecule type" value="Genomic_DNA"/>
</dbReference>
<evidence type="ECO:0000256" key="4">
    <source>
        <dbReference type="SAM" id="SignalP"/>
    </source>
</evidence>
<organism evidence="5 6">
    <name type="scientific">Nephila pilipes</name>
    <name type="common">Giant wood spider</name>
    <name type="synonym">Nephila maculata</name>
    <dbReference type="NCBI Taxonomy" id="299642"/>
    <lineage>
        <taxon>Eukaryota</taxon>
        <taxon>Metazoa</taxon>
        <taxon>Ecdysozoa</taxon>
        <taxon>Arthropoda</taxon>
        <taxon>Chelicerata</taxon>
        <taxon>Arachnida</taxon>
        <taxon>Araneae</taxon>
        <taxon>Araneomorphae</taxon>
        <taxon>Entelegynae</taxon>
        <taxon>Araneoidea</taxon>
        <taxon>Nephilidae</taxon>
        <taxon>Nephila</taxon>
    </lineage>
</organism>
<dbReference type="InterPro" id="IPR031098">
    <property type="entry name" value="Crust_neurohorm"/>
</dbReference>
<dbReference type="Pfam" id="PF01147">
    <property type="entry name" value="Crust_neurohorm"/>
    <property type="match status" value="1"/>
</dbReference>
<dbReference type="AlphaFoldDB" id="A0A8X6QM03"/>
<name>A0A8X6QM03_NEPPI</name>
<evidence type="ECO:0000256" key="2">
    <source>
        <dbReference type="ARBA" id="ARBA00005447"/>
    </source>
</evidence>
<keyword evidence="3 4" id="KW-0732">Signal</keyword>
<proteinExistence type="inferred from homology"/>
<evidence type="ECO:0000256" key="3">
    <source>
        <dbReference type="ARBA" id="ARBA00022729"/>
    </source>
</evidence>
<comment type="function">
    <text evidence="1">May increase the toxicity of alpha-latrotoxin and/or other venom components. Is non-toxic to mice and to the cockroach Periplaneta americana.</text>
</comment>
<accession>A0A8X6QM03</accession>
<evidence type="ECO:0000313" key="5">
    <source>
        <dbReference type="EMBL" id="GFU33827.1"/>
    </source>
</evidence>
<feature type="chain" id="PRO_5036484318" description="Spider venom protein" evidence="4">
    <location>
        <begin position="27"/>
        <end position="111"/>
    </location>
</feature>
<dbReference type="InterPro" id="IPR035957">
    <property type="entry name" value="Crust_neurohorm_sf"/>
</dbReference>
<reference evidence="5" key="1">
    <citation type="submission" date="2020-08" db="EMBL/GenBank/DDBJ databases">
        <title>Multicomponent nature underlies the extraordinary mechanical properties of spider dragline silk.</title>
        <authorList>
            <person name="Kono N."/>
            <person name="Nakamura H."/>
            <person name="Mori M."/>
            <person name="Yoshida Y."/>
            <person name="Ohtoshi R."/>
            <person name="Malay A.D."/>
            <person name="Moran D.A.P."/>
            <person name="Tomita M."/>
            <person name="Numata K."/>
            <person name="Arakawa K."/>
        </authorList>
    </citation>
    <scope>NUCLEOTIDE SEQUENCE</scope>
</reference>
<dbReference type="Gene3D" id="1.10.2010.10">
    <property type="entry name" value="Crustacean CHH/MIH/GIH neurohormone"/>
    <property type="match status" value="1"/>
</dbReference>
<dbReference type="Proteomes" id="UP000887013">
    <property type="component" value="Unassembled WGS sequence"/>
</dbReference>
<evidence type="ECO:0008006" key="7">
    <source>
        <dbReference type="Google" id="ProtNLM"/>
    </source>
</evidence>
<feature type="signal peptide" evidence="4">
    <location>
        <begin position="1"/>
        <end position="26"/>
    </location>
</feature>
<evidence type="ECO:0000313" key="6">
    <source>
        <dbReference type="Proteomes" id="UP000887013"/>
    </source>
</evidence>
<comment type="caution">
    <text evidence="5">The sequence shown here is derived from an EMBL/GenBank/DDBJ whole genome shotgun (WGS) entry which is preliminary data.</text>
</comment>
<gene>
    <name evidence="5" type="ORF">NPIL_533521</name>
</gene>
<sequence length="111" mass="12920">MEGGKMNKHFRIMIFIALFVLRPSEGSMEFLHQIQCNGTNDLLKIAPVYTVCAKCYLESIPSPVMFQECISNCFTSTTFDLCFHLYETNRTRKESIREMIHTFNTPKILEE</sequence>